<feature type="compositionally biased region" description="Pro residues" evidence="1">
    <location>
        <begin position="137"/>
        <end position="147"/>
    </location>
</feature>
<evidence type="ECO:0000259" key="2">
    <source>
        <dbReference type="Pfam" id="PF13592"/>
    </source>
</evidence>
<dbReference type="Pfam" id="PF13592">
    <property type="entry name" value="HTH_33"/>
    <property type="match status" value="1"/>
</dbReference>
<comment type="caution">
    <text evidence="3">The sequence shown here is derived from an EMBL/GenBank/DDBJ whole genome shotgun (WGS) entry which is preliminary data.</text>
</comment>
<proteinExistence type="predicted"/>
<name>A0ABV1UML4_9ACTN</name>
<dbReference type="EMBL" id="JBEPAZ010000130">
    <property type="protein sequence ID" value="MER6434535.1"/>
    <property type="molecule type" value="Genomic_DNA"/>
</dbReference>
<protein>
    <submittedName>
        <fullName evidence="3">Winged helix-turn-helix domain-containing protein</fullName>
    </submittedName>
</protein>
<feature type="compositionally biased region" description="Low complexity" evidence="1">
    <location>
        <begin position="257"/>
        <end position="270"/>
    </location>
</feature>
<evidence type="ECO:0000313" key="4">
    <source>
        <dbReference type="Proteomes" id="UP001470023"/>
    </source>
</evidence>
<feature type="region of interest" description="Disordered" evidence="1">
    <location>
        <begin position="197"/>
        <end position="220"/>
    </location>
</feature>
<dbReference type="Proteomes" id="UP001470023">
    <property type="component" value="Unassembled WGS sequence"/>
</dbReference>
<accession>A0ABV1UML4</accession>
<feature type="region of interest" description="Disordered" evidence="1">
    <location>
        <begin position="244"/>
        <end position="288"/>
    </location>
</feature>
<dbReference type="InterPro" id="IPR025959">
    <property type="entry name" value="Winged_HTH_dom"/>
</dbReference>
<organism evidence="3 4">
    <name type="scientific">Streptomyces sp. 900105245</name>
    <dbReference type="NCBI Taxonomy" id="3154379"/>
    <lineage>
        <taxon>Bacteria</taxon>
        <taxon>Bacillati</taxon>
        <taxon>Actinomycetota</taxon>
        <taxon>Actinomycetes</taxon>
        <taxon>Kitasatosporales</taxon>
        <taxon>Streptomycetaceae</taxon>
        <taxon>Streptomyces</taxon>
    </lineage>
</organism>
<evidence type="ECO:0000256" key="1">
    <source>
        <dbReference type="SAM" id="MobiDB-lite"/>
    </source>
</evidence>
<reference evidence="3 4" key="1">
    <citation type="submission" date="2024-06" db="EMBL/GenBank/DDBJ databases">
        <title>The Natural Products Discovery Center: Release of the First 8490 Sequenced Strains for Exploring Actinobacteria Biosynthetic Diversity.</title>
        <authorList>
            <person name="Kalkreuter E."/>
            <person name="Kautsar S.A."/>
            <person name="Yang D."/>
            <person name="Bader C.D."/>
            <person name="Teijaro C.N."/>
            <person name="Fluegel L."/>
            <person name="Davis C.M."/>
            <person name="Simpson J.R."/>
            <person name="Lauterbach L."/>
            <person name="Steele A.D."/>
            <person name="Gui C."/>
            <person name="Meng S."/>
            <person name="Li G."/>
            <person name="Viehrig K."/>
            <person name="Ye F."/>
            <person name="Su P."/>
            <person name="Kiefer A.F."/>
            <person name="Nichols A."/>
            <person name="Cepeda A.J."/>
            <person name="Yan W."/>
            <person name="Fan B."/>
            <person name="Jiang Y."/>
            <person name="Adhikari A."/>
            <person name="Zheng C.-J."/>
            <person name="Schuster L."/>
            <person name="Cowan T.M."/>
            <person name="Smanski M.J."/>
            <person name="Chevrette M.G."/>
            <person name="De Carvalho L.P.S."/>
            <person name="Shen B."/>
        </authorList>
    </citation>
    <scope>NUCLEOTIDE SEQUENCE [LARGE SCALE GENOMIC DNA]</scope>
    <source>
        <strain evidence="3 4">NPDC001166</strain>
    </source>
</reference>
<keyword evidence="4" id="KW-1185">Reference proteome</keyword>
<evidence type="ECO:0000313" key="3">
    <source>
        <dbReference type="EMBL" id="MER6434535.1"/>
    </source>
</evidence>
<feature type="domain" description="Winged helix-turn helix" evidence="2">
    <location>
        <begin position="37"/>
        <end position="95"/>
    </location>
</feature>
<feature type="compositionally biased region" description="Pro residues" evidence="1">
    <location>
        <begin position="164"/>
        <end position="174"/>
    </location>
</feature>
<feature type="region of interest" description="Disordered" evidence="1">
    <location>
        <begin position="300"/>
        <end position="328"/>
    </location>
</feature>
<dbReference type="RefSeq" id="WP_352066351.1">
    <property type="nucleotide sequence ID" value="NZ_JBEPAZ010000130.1"/>
</dbReference>
<feature type="region of interest" description="Disordered" evidence="1">
    <location>
        <begin position="102"/>
        <end position="183"/>
    </location>
</feature>
<gene>
    <name evidence="3" type="ORF">ABT272_44185</name>
</gene>
<feature type="compositionally biased region" description="Basic and acidic residues" evidence="1">
    <location>
        <begin position="274"/>
        <end position="288"/>
    </location>
</feature>
<sequence length="393" mass="43651">MEALRSTDPAYSPTVSPVCLRCSKRKLAKAPAVHGFDDQRWTLARVPTVIRRFLRVGLSVATVWRLLKRHGWSWQAPTRRALERDEHAVELWKREVWPRAKASRRLAGPGSSSRTKPASRCPASARTWGQRGHTPCHPCPWQVPPPDLGRRPVLRQTRREKPSHPPPPHPPPTQGHPQEHSPEKDYRDLLVRAHIQPDGPIASGAGAGRAGHLSGERAPDPLGRLRWRRIRVIVQAEKPMASAICPGPGEVDGGRQGRAPRPRAAVRPGQMCGRLERSCSPDKPRLGEIDPALSTLQRDARFPGNMGIGRRRRRRHAPAGSAVKGHPGIPDFSSTGRYFAKCLMGVTHGLEKLVGYLEQALTTHGWGQAVRDASRLCRTSVRVWKLEAECQSM</sequence>